<protein>
    <recommendedName>
        <fullName evidence="1">DUF4097 domain-containing protein</fullName>
    </recommendedName>
</protein>
<proteinExistence type="predicted"/>
<gene>
    <name evidence="2" type="ORF">JOF55_002276</name>
</gene>
<feature type="domain" description="DUF4097" evidence="1">
    <location>
        <begin position="106"/>
        <end position="240"/>
    </location>
</feature>
<name>A0AAE4CLB2_9ACTN</name>
<dbReference type="InterPro" id="IPR025164">
    <property type="entry name" value="Toastrack_DUF4097"/>
</dbReference>
<evidence type="ECO:0000259" key="1">
    <source>
        <dbReference type="Pfam" id="PF13349"/>
    </source>
</evidence>
<keyword evidence="3" id="KW-1185">Reference proteome</keyword>
<dbReference type="Proteomes" id="UP001180845">
    <property type="component" value="Unassembled WGS sequence"/>
</dbReference>
<reference evidence="2" key="1">
    <citation type="submission" date="2023-07" db="EMBL/GenBank/DDBJ databases">
        <title>Sequencing the genomes of 1000 actinobacteria strains.</title>
        <authorList>
            <person name="Klenk H.-P."/>
        </authorList>
    </citation>
    <scope>NUCLEOTIDE SEQUENCE</scope>
    <source>
        <strain evidence="2">DSM 45977</strain>
    </source>
</reference>
<comment type="caution">
    <text evidence="2">The sequence shown here is derived from an EMBL/GenBank/DDBJ whole genome shotgun (WGS) entry which is preliminary data.</text>
</comment>
<dbReference type="RefSeq" id="WP_310273323.1">
    <property type="nucleotide sequence ID" value="NZ_JAVDXW010000001.1"/>
</dbReference>
<organism evidence="2 3">
    <name type="scientific">Haloactinomyces albus</name>
    <dbReference type="NCBI Taxonomy" id="1352928"/>
    <lineage>
        <taxon>Bacteria</taxon>
        <taxon>Bacillati</taxon>
        <taxon>Actinomycetota</taxon>
        <taxon>Actinomycetes</taxon>
        <taxon>Actinopolysporales</taxon>
        <taxon>Actinopolysporaceae</taxon>
        <taxon>Haloactinomyces</taxon>
    </lineage>
</organism>
<dbReference type="Pfam" id="PF13349">
    <property type="entry name" value="DUF4097"/>
    <property type="match status" value="1"/>
</dbReference>
<dbReference type="Gene3D" id="2.160.20.120">
    <property type="match status" value="1"/>
</dbReference>
<accession>A0AAE4CLB2</accession>
<dbReference type="AlphaFoldDB" id="A0AAE4CLB2"/>
<sequence>MARTGLAVGGVLLILAGISVLTWGGSDSAEVRTTALGDIRGIEIDSGSGSVDVRYEPGAEAVVQQREHRWWGGWWADDSKPNHSVADGELLLDTHCGWNCTVDYVVTLPKRVPVTGELGSGSLGIAGMSSVDVEVGAGSVLVREVSGPVTAHTGSGGIELVDIAGNIEADTGSGSIEGRDLRGGDITAHTSSGGVTLDLLSLRSVDVDSGSGRIELTVPRGPYRVDAETGSGSKEIDVGRAPAAERSLTLSTGSGGIHVDRA</sequence>
<evidence type="ECO:0000313" key="2">
    <source>
        <dbReference type="EMBL" id="MDR7302095.1"/>
    </source>
</evidence>
<evidence type="ECO:0000313" key="3">
    <source>
        <dbReference type="Proteomes" id="UP001180845"/>
    </source>
</evidence>
<dbReference type="EMBL" id="JAVDXW010000001">
    <property type="protein sequence ID" value="MDR7302095.1"/>
    <property type="molecule type" value="Genomic_DNA"/>
</dbReference>